<dbReference type="Pfam" id="PF07733">
    <property type="entry name" value="DNA_pol3_alpha"/>
    <property type="match status" value="1"/>
</dbReference>
<evidence type="ECO:0000259" key="3">
    <source>
        <dbReference type="SMART" id="SM00481"/>
    </source>
</evidence>
<dbReference type="PANTHER" id="PTHR32294">
    <property type="entry name" value="DNA POLYMERASE III SUBUNIT ALPHA"/>
    <property type="match status" value="1"/>
</dbReference>
<dbReference type="Pfam" id="PF02811">
    <property type="entry name" value="PHP"/>
    <property type="match status" value="1"/>
</dbReference>
<dbReference type="Proteomes" id="UP000754644">
    <property type="component" value="Unassembled WGS sequence"/>
</dbReference>
<sequence>MRPNFVHLRLHSEYSLSDGMVRIKPLIAAVAGNGMPAVAISDNNNLFGLVKFYNAASNGGVKPIIGCDVSVQTSFDINGDEGIAPLVLLACSEKGYRNLSELLSRAYLEGQTLGKVSLRREWIAAQSEGLIALSAAQQGDVGQALLAGKFDEAKARAQAWMAIFPNSFYLELQRTGRDREEEHVFKAVTLAMELDLPVVATNDVRFIHQEEFDAHEVRVCIHDSRTLDDPRRERRYSEEQYLKTSEQMCELFADIPEAIENTLEIARRCNVDVDLGNYYLPEYPIPSGYTTEEYFSEVSRDGLNLRLKKIFDVDSVEFSELRKPYDERLEFELKVINDMGFPGYFLIVMEFIKRSKENGIPVGPGRGSGAGSLVAFVLLITDIDPLEYDLLFERFLNPERVSLPDFDIDFCMDGRD</sequence>
<proteinExistence type="predicted"/>
<comment type="subcellular location">
    <subcellularLocation>
        <location evidence="1">Cytoplasm</location>
    </subcellularLocation>
</comment>
<dbReference type="NCBIfam" id="TIGR00594">
    <property type="entry name" value="polc"/>
    <property type="match status" value="1"/>
</dbReference>
<dbReference type="EMBL" id="JABMOJ010000349">
    <property type="protein sequence ID" value="NQV65572.1"/>
    <property type="molecule type" value="Genomic_DNA"/>
</dbReference>
<dbReference type="AlphaFoldDB" id="A0A972VZK6"/>
<dbReference type="SMART" id="SM00481">
    <property type="entry name" value="POLIIIAc"/>
    <property type="match status" value="1"/>
</dbReference>
<dbReference type="InterPro" id="IPR016195">
    <property type="entry name" value="Pol/histidinol_Pase-like"/>
</dbReference>
<dbReference type="GO" id="GO:0008408">
    <property type="term" value="F:3'-5' exonuclease activity"/>
    <property type="evidence" value="ECO:0007669"/>
    <property type="project" value="InterPro"/>
</dbReference>
<protein>
    <recommendedName>
        <fullName evidence="2">DNA polymerase III subunit alpha</fullName>
    </recommendedName>
</protein>
<dbReference type="InterPro" id="IPR011708">
    <property type="entry name" value="DNA_pol3_alpha_NTPase_dom"/>
</dbReference>
<dbReference type="InterPro" id="IPR004013">
    <property type="entry name" value="PHP_dom"/>
</dbReference>
<dbReference type="InterPro" id="IPR049821">
    <property type="entry name" value="PolIIIA_DnaE1_PHP"/>
</dbReference>
<comment type="caution">
    <text evidence="4">The sequence shown here is derived from an EMBL/GenBank/DDBJ whole genome shotgun (WGS) entry which is preliminary data.</text>
</comment>
<dbReference type="GO" id="GO:0005737">
    <property type="term" value="C:cytoplasm"/>
    <property type="evidence" value="ECO:0007669"/>
    <property type="project" value="UniProtKB-SubCell"/>
</dbReference>
<keyword evidence="4" id="KW-0808">Transferase</keyword>
<keyword evidence="4" id="KW-0548">Nucleotidyltransferase</keyword>
<dbReference type="GO" id="GO:0006260">
    <property type="term" value="P:DNA replication"/>
    <property type="evidence" value="ECO:0007669"/>
    <property type="project" value="InterPro"/>
</dbReference>
<dbReference type="SUPFAM" id="SSF89550">
    <property type="entry name" value="PHP domain-like"/>
    <property type="match status" value="1"/>
</dbReference>
<accession>A0A972VZK6</accession>
<dbReference type="InterPro" id="IPR003141">
    <property type="entry name" value="Pol/His_phosphatase_N"/>
</dbReference>
<organism evidence="4 5">
    <name type="scientific">SAR86 cluster bacterium</name>
    <dbReference type="NCBI Taxonomy" id="2030880"/>
    <lineage>
        <taxon>Bacteria</taxon>
        <taxon>Pseudomonadati</taxon>
        <taxon>Pseudomonadota</taxon>
        <taxon>Gammaproteobacteria</taxon>
        <taxon>SAR86 cluster</taxon>
    </lineage>
</organism>
<dbReference type="InterPro" id="IPR004805">
    <property type="entry name" value="DnaE2/DnaE/PolC"/>
</dbReference>
<dbReference type="CDD" id="cd07433">
    <property type="entry name" value="PHP_PolIIIA_DnaE1"/>
    <property type="match status" value="1"/>
</dbReference>
<gene>
    <name evidence="4" type="primary">dnaE</name>
    <name evidence="4" type="ORF">HQ497_09420</name>
</gene>
<feature type="domain" description="Polymerase/histidinol phosphatase N-terminal" evidence="3">
    <location>
        <begin position="6"/>
        <end position="73"/>
    </location>
</feature>
<dbReference type="PANTHER" id="PTHR32294:SF0">
    <property type="entry name" value="DNA POLYMERASE III SUBUNIT ALPHA"/>
    <property type="match status" value="1"/>
</dbReference>
<evidence type="ECO:0000313" key="4">
    <source>
        <dbReference type="EMBL" id="NQV65572.1"/>
    </source>
</evidence>
<feature type="non-terminal residue" evidence="4">
    <location>
        <position position="416"/>
    </location>
</feature>
<reference evidence="4" key="1">
    <citation type="submission" date="2020-05" db="EMBL/GenBank/DDBJ databases">
        <title>Sulfur intermediates as new biogeochemical hubs in an aquatic model microbial ecosystem.</title>
        <authorList>
            <person name="Vigneron A."/>
        </authorList>
    </citation>
    <scope>NUCLEOTIDE SEQUENCE</scope>
    <source>
        <strain evidence="4">Bin.250</strain>
    </source>
</reference>
<evidence type="ECO:0000256" key="2">
    <source>
        <dbReference type="ARBA" id="ARBA00019114"/>
    </source>
</evidence>
<dbReference type="Gene3D" id="3.20.20.140">
    <property type="entry name" value="Metal-dependent hydrolases"/>
    <property type="match status" value="1"/>
</dbReference>
<dbReference type="GO" id="GO:0016779">
    <property type="term" value="F:nucleotidyltransferase activity"/>
    <property type="evidence" value="ECO:0007669"/>
    <property type="project" value="UniProtKB-KW"/>
</dbReference>
<evidence type="ECO:0000313" key="5">
    <source>
        <dbReference type="Proteomes" id="UP000754644"/>
    </source>
</evidence>
<name>A0A972VZK6_9GAMM</name>
<evidence type="ECO:0000256" key="1">
    <source>
        <dbReference type="ARBA" id="ARBA00004496"/>
    </source>
</evidence>